<dbReference type="AlphaFoldDB" id="A0A858SVU9"/>
<dbReference type="EMBL" id="CP048788">
    <property type="protein sequence ID" value="QJF51611.1"/>
    <property type="molecule type" value="Genomic_DNA"/>
</dbReference>
<dbReference type="KEGG" id="rpon:G3256_10785"/>
<keyword evidence="3" id="KW-1185">Reference proteome</keyword>
<proteinExistence type="predicted"/>
<dbReference type="Proteomes" id="UP000503308">
    <property type="component" value="Chromosome"/>
</dbReference>
<evidence type="ECO:0000256" key="1">
    <source>
        <dbReference type="SAM" id="Phobius"/>
    </source>
</evidence>
<feature type="transmembrane region" description="Helical" evidence="1">
    <location>
        <begin position="47"/>
        <end position="69"/>
    </location>
</feature>
<evidence type="ECO:0000313" key="2">
    <source>
        <dbReference type="EMBL" id="QJF51611.1"/>
    </source>
</evidence>
<accession>A0A858SVU9</accession>
<protein>
    <submittedName>
        <fullName evidence="2">DUF3307 domain-containing protein</fullName>
    </submittedName>
</protein>
<keyword evidence="1" id="KW-0812">Transmembrane</keyword>
<dbReference type="InterPro" id="IPR021737">
    <property type="entry name" value="Phage_phiKZ_Orf197"/>
</dbReference>
<feature type="transmembrane region" description="Helical" evidence="1">
    <location>
        <begin position="6"/>
        <end position="26"/>
    </location>
</feature>
<evidence type="ECO:0000313" key="3">
    <source>
        <dbReference type="Proteomes" id="UP000503308"/>
    </source>
</evidence>
<feature type="transmembrane region" description="Helical" evidence="1">
    <location>
        <begin position="111"/>
        <end position="129"/>
    </location>
</feature>
<gene>
    <name evidence="2" type="ORF">G3256_10785</name>
</gene>
<sequence length="130" mass="14539">MTEPFGALLVLLCLLQIKHMFGDYFLQTRSMLDGRDQYLHTGRFLHAGIHAAGSAIAFALIGAPVGFFLPLVLAEWAVHFHIDWWKGRLTSDQNLTPADAAYWRASGIDQALHQLTYVAMIGIWLLWATG</sequence>
<name>A0A858SVU9_9RHOB</name>
<reference evidence="2 3" key="1">
    <citation type="submission" date="2020-02" db="EMBL/GenBank/DDBJ databases">
        <title>Genome sequence of Roseobacter ponti.</title>
        <authorList>
            <person name="Hollensteiner J."/>
            <person name="Schneider D."/>
            <person name="Poehlein A."/>
            <person name="Daniel R."/>
        </authorList>
    </citation>
    <scope>NUCLEOTIDE SEQUENCE [LARGE SCALE GENOMIC DNA]</scope>
    <source>
        <strain evidence="2 3">DSM 106830</strain>
    </source>
</reference>
<organism evidence="2 3">
    <name type="scientific">Roseobacter ponti</name>
    <dbReference type="NCBI Taxonomy" id="1891787"/>
    <lineage>
        <taxon>Bacteria</taxon>
        <taxon>Pseudomonadati</taxon>
        <taxon>Pseudomonadota</taxon>
        <taxon>Alphaproteobacteria</taxon>
        <taxon>Rhodobacterales</taxon>
        <taxon>Roseobacteraceae</taxon>
        <taxon>Roseobacter</taxon>
    </lineage>
</organism>
<dbReference type="RefSeq" id="WP_169640828.1">
    <property type="nucleotide sequence ID" value="NZ_CP048788.1"/>
</dbReference>
<dbReference type="Pfam" id="PF11750">
    <property type="entry name" value="DUF3307"/>
    <property type="match status" value="1"/>
</dbReference>
<keyword evidence="1" id="KW-1133">Transmembrane helix</keyword>
<keyword evidence="1" id="KW-0472">Membrane</keyword>